<organism evidence="3 4">
    <name type="scientific">Rhodoferax ferrireducens</name>
    <dbReference type="NCBI Taxonomy" id="192843"/>
    <lineage>
        <taxon>Bacteria</taxon>
        <taxon>Pseudomonadati</taxon>
        <taxon>Pseudomonadota</taxon>
        <taxon>Betaproteobacteria</taxon>
        <taxon>Burkholderiales</taxon>
        <taxon>Comamonadaceae</taxon>
        <taxon>Rhodoferax</taxon>
    </lineage>
</organism>
<keyword evidence="1" id="KW-0812">Transmembrane</keyword>
<accession>A0ABU2CEL9</accession>
<keyword evidence="1" id="KW-0472">Membrane</keyword>
<keyword evidence="1" id="KW-1133">Transmembrane helix</keyword>
<evidence type="ECO:0000313" key="3">
    <source>
        <dbReference type="EMBL" id="MDR7379759.1"/>
    </source>
</evidence>
<dbReference type="InterPro" id="IPR001623">
    <property type="entry name" value="DnaJ_domain"/>
</dbReference>
<keyword evidence="4" id="KW-1185">Reference proteome</keyword>
<protein>
    <recommendedName>
        <fullName evidence="2">J domain-containing protein</fullName>
    </recommendedName>
</protein>
<dbReference type="PANTHER" id="PTHR24074">
    <property type="entry name" value="CO-CHAPERONE PROTEIN DJLA"/>
    <property type="match status" value="1"/>
</dbReference>
<dbReference type="Proteomes" id="UP001180487">
    <property type="component" value="Unassembled WGS sequence"/>
</dbReference>
<dbReference type="Gene3D" id="1.10.287.110">
    <property type="entry name" value="DnaJ domain"/>
    <property type="match status" value="1"/>
</dbReference>
<dbReference type="PROSITE" id="PS50076">
    <property type="entry name" value="DNAJ_2"/>
    <property type="match status" value="1"/>
</dbReference>
<dbReference type="InterPro" id="IPR036869">
    <property type="entry name" value="J_dom_sf"/>
</dbReference>
<evidence type="ECO:0000313" key="4">
    <source>
        <dbReference type="Proteomes" id="UP001180487"/>
    </source>
</evidence>
<name>A0ABU2CEL9_9BURK</name>
<sequence length="294" mass="31337">MARSAAPLTRMNYYELLEVSPNASKEVLRAAYKSLMQRHHPDKHQADSAMANRAALIAQAYGVLSDAGQRAAYDAQLKQAAVRPALPTGYTVPRPRRPAAPAPTSNGYLWLLAIVILAAGGLMWSLSSKKKPALPTATAVLVAGAPALPDKLPSAEPAKTSPTAEVRKLSLLGSELRVVLASTEPLADGVESSRHILSIPAVTVEIGNIESDKFASLLTQHQDEVIQKLSEKLAYAPYAELRIEGDKFLNRFIADALRDITGTQGLGDKANAGSLDPNRYGVVAVSLPASFALR</sequence>
<dbReference type="RefSeq" id="WP_310376615.1">
    <property type="nucleotide sequence ID" value="NZ_JAVDXT010000005.1"/>
</dbReference>
<dbReference type="EMBL" id="JAVDXT010000005">
    <property type="protein sequence ID" value="MDR7379759.1"/>
    <property type="molecule type" value="Genomic_DNA"/>
</dbReference>
<proteinExistence type="predicted"/>
<dbReference type="SMART" id="SM00271">
    <property type="entry name" value="DnaJ"/>
    <property type="match status" value="1"/>
</dbReference>
<dbReference type="InterPro" id="IPR050817">
    <property type="entry name" value="DjlA_DnaK_co-chaperone"/>
</dbReference>
<dbReference type="CDD" id="cd06257">
    <property type="entry name" value="DnaJ"/>
    <property type="match status" value="1"/>
</dbReference>
<dbReference type="Pfam" id="PF00226">
    <property type="entry name" value="DnaJ"/>
    <property type="match status" value="1"/>
</dbReference>
<gene>
    <name evidence="3" type="ORF">J2X19_004455</name>
</gene>
<evidence type="ECO:0000256" key="1">
    <source>
        <dbReference type="SAM" id="Phobius"/>
    </source>
</evidence>
<evidence type="ECO:0000259" key="2">
    <source>
        <dbReference type="PROSITE" id="PS50076"/>
    </source>
</evidence>
<reference evidence="3 4" key="1">
    <citation type="submission" date="2023-07" db="EMBL/GenBank/DDBJ databases">
        <title>Sorghum-associated microbial communities from plants grown in Nebraska, USA.</title>
        <authorList>
            <person name="Schachtman D."/>
        </authorList>
    </citation>
    <scope>NUCLEOTIDE SEQUENCE [LARGE SCALE GENOMIC DNA]</scope>
    <source>
        <strain evidence="3 4">BE313</strain>
    </source>
</reference>
<dbReference type="SUPFAM" id="SSF46565">
    <property type="entry name" value="Chaperone J-domain"/>
    <property type="match status" value="1"/>
</dbReference>
<feature type="transmembrane region" description="Helical" evidence="1">
    <location>
        <begin position="107"/>
        <end position="126"/>
    </location>
</feature>
<dbReference type="PRINTS" id="PR00625">
    <property type="entry name" value="JDOMAIN"/>
</dbReference>
<comment type="caution">
    <text evidence="3">The sequence shown here is derived from an EMBL/GenBank/DDBJ whole genome shotgun (WGS) entry which is preliminary data.</text>
</comment>
<feature type="domain" description="J" evidence="2">
    <location>
        <begin position="12"/>
        <end position="77"/>
    </location>
</feature>